<accession>A0A448N1U9</accession>
<dbReference type="SUPFAM" id="SSF46689">
    <property type="entry name" value="Homeodomain-like"/>
    <property type="match status" value="1"/>
</dbReference>
<organism evidence="5 6">
    <name type="scientific">Arachnia propionica</name>
    <dbReference type="NCBI Taxonomy" id="1750"/>
    <lineage>
        <taxon>Bacteria</taxon>
        <taxon>Bacillati</taxon>
        <taxon>Actinomycetota</taxon>
        <taxon>Actinomycetes</taxon>
        <taxon>Propionibacteriales</taxon>
        <taxon>Propionibacteriaceae</taxon>
        <taxon>Arachnia</taxon>
    </lineage>
</organism>
<dbReference type="RefSeq" id="WP_061787690.1">
    <property type="nucleotide sequence ID" value="NZ_LR134406.1"/>
</dbReference>
<feature type="region of interest" description="Disordered" evidence="3">
    <location>
        <begin position="1"/>
        <end position="20"/>
    </location>
</feature>
<dbReference type="AlphaFoldDB" id="A0A448N1U9"/>
<proteinExistence type="predicted"/>
<dbReference type="InterPro" id="IPR001647">
    <property type="entry name" value="HTH_TetR"/>
</dbReference>
<evidence type="ECO:0000259" key="4">
    <source>
        <dbReference type="PROSITE" id="PS50977"/>
    </source>
</evidence>
<reference evidence="5 6" key="1">
    <citation type="submission" date="2018-12" db="EMBL/GenBank/DDBJ databases">
        <authorList>
            <consortium name="Pathogen Informatics"/>
        </authorList>
    </citation>
    <scope>NUCLEOTIDE SEQUENCE [LARGE SCALE GENOMIC DNA]</scope>
    <source>
        <strain evidence="5 6">NCTC12967</strain>
    </source>
</reference>
<evidence type="ECO:0000313" key="6">
    <source>
        <dbReference type="Proteomes" id="UP000273044"/>
    </source>
</evidence>
<evidence type="ECO:0000256" key="2">
    <source>
        <dbReference type="PROSITE-ProRule" id="PRU00335"/>
    </source>
</evidence>
<dbReference type="GeneID" id="64408074"/>
<protein>
    <recommendedName>
        <fullName evidence="4">HTH tetR-type domain-containing protein</fullName>
    </recommendedName>
</protein>
<dbReference type="InterPro" id="IPR009057">
    <property type="entry name" value="Homeodomain-like_sf"/>
</dbReference>
<dbReference type="Gene3D" id="1.10.357.10">
    <property type="entry name" value="Tetracycline Repressor, domain 2"/>
    <property type="match status" value="1"/>
</dbReference>
<evidence type="ECO:0000256" key="1">
    <source>
        <dbReference type="ARBA" id="ARBA00023125"/>
    </source>
</evidence>
<dbReference type="EMBL" id="LR134406">
    <property type="protein sequence ID" value="VEH71334.1"/>
    <property type="molecule type" value="Genomic_DNA"/>
</dbReference>
<keyword evidence="1 2" id="KW-0238">DNA-binding</keyword>
<dbReference type="Proteomes" id="UP000273044">
    <property type="component" value="Chromosome"/>
</dbReference>
<name>A0A448N1U9_9ACTN</name>
<evidence type="ECO:0000313" key="5">
    <source>
        <dbReference type="EMBL" id="VEH71334.1"/>
    </source>
</evidence>
<gene>
    <name evidence="5" type="ORF">NCTC12967_02653</name>
</gene>
<evidence type="ECO:0000256" key="3">
    <source>
        <dbReference type="SAM" id="MobiDB-lite"/>
    </source>
</evidence>
<feature type="DNA-binding region" description="H-T-H motif" evidence="2">
    <location>
        <begin position="50"/>
        <end position="69"/>
    </location>
</feature>
<dbReference type="GO" id="GO:0003677">
    <property type="term" value="F:DNA binding"/>
    <property type="evidence" value="ECO:0007669"/>
    <property type="project" value="UniProtKB-UniRule"/>
</dbReference>
<feature type="domain" description="HTH tetR-type" evidence="4">
    <location>
        <begin position="23"/>
        <end position="87"/>
    </location>
</feature>
<dbReference type="PROSITE" id="PS50977">
    <property type="entry name" value="HTH_TETR_2"/>
    <property type="match status" value="1"/>
</dbReference>
<keyword evidence="6" id="KW-1185">Reference proteome</keyword>
<sequence>MSRAQNNPRRRGKQSLSGGSSALGVRERLLAAGVEIVSEVGLDTGLGRLNFEEAIKRARVARATAYRQWSTKEAFGNAVLVELAKGLYLTSDFVAEVPAIIADMVGDGSALATPQGRRNLIVDLTRTLVKGDFESILQSPSWHLHTALSAASPSLTDPELRTSATAALHVSDQRRIEARAQLYGQFTAFAGYRLRAPLAGPSGFRQMSEAAGAAFTGFLIRAQYDTTVTAETMRLRAFGMSEPRQWSPQTFASTNGIFSYIEPDPGITWDQERISDLLLTDFTSLFHAPQL</sequence>